<gene>
    <name evidence="1" type="ORF">METZ01_LOCUS446095</name>
</gene>
<proteinExistence type="predicted"/>
<dbReference type="AlphaFoldDB" id="A0A382ZCM3"/>
<reference evidence="1" key="1">
    <citation type="submission" date="2018-05" db="EMBL/GenBank/DDBJ databases">
        <authorList>
            <person name="Lanie J.A."/>
            <person name="Ng W.-L."/>
            <person name="Kazmierczak K.M."/>
            <person name="Andrzejewski T.M."/>
            <person name="Davidsen T.M."/>
            <person name="Wayne K.J."/>
            <person name="Tettelin H."/>
            <person name="Glass J.I."/>
            <person name="Rusch D."/>
            <person name="Podicherti R."/>
            <person name="Tsui H.-C.T."/>
            <person name="Winkler M.E."/>
        </authorList>
    </citation>
    <scope>NUCLEOTIDE SEQUENCE</scope>
</reference>
<organism evidence="1">
    <name type="scientific">marine metagenome</name>
    <dbReference type="NCBI Taxonomy" id="408172"/>
    <lineage>
        <taxon>unclassified sequences</taxon>
        <taxon>metagenomes</taxon>
        <taxon>ecological metagenomes</taxon>
    </lineage>
</organism>
<accession>A0A382ZCM3</accession>
<protein>
    <submittedName>
        <fullName evidence="1">Uncharacterized protein</fullName>
    </submittedName>
</protein>
<evidence type="ECO:0000313" key="1">
    <source>
        <dbReference type="EMBL" id="SVD93241.1"/>
    </source>
</evidence>
<dbReference type="EMBL" id="UINC01182814">
    <property type="protein sequence ID" value="SVD93241.1"/>
    <property type="molecule type" value="Genomic_DNA"/>
</dbReference>
<sequence length="88" mass="10315">MEIIMKLDLNLKHENVHIFTTEEVIRNQVKDFIHTRMDEANAEPVNQYNRKSKGWSMVEILAEVSVRFGEDMADFAKRYIVTDICGIK</sequence>
<name>A0A382ZCM3_9ZZZZ</name>